<accession>A0A481YT47</accession>
<sequence length="58" mass="6770">MPFIGRRDLLNQLNISQLQEIGRKYDIYLPSKTTKTGIISRLMDLPKSTIEEEVHVRL</sequence>
<organism evidence="1">
    <name type="scientific">Marseillevirus LCMAC101</name>
    <dbReference type="NCBI Taxonomy" id="2506602"/>
    <lineage>
        <taxon>Viruses</taxon>
        <taxon>Varidnaviria</taxon>
        <taxon>Bamfordvirae</taxon>
        <taxon>Nucleocytoviricota</taxon>
        <taxon>Megaviricetes</taxon>
        <taxon>Pimascovirales</taxon>
        <taxon>Pimascovirales incertae sedis</taxon>
        <taxon>Marseilleviridae</taxon>
    </lineage>
</organism>
<evidence type="ECO:0000313" key="1">
    <source>
        <dbReference type="EMBL" id="QBK85945.1"/>
    </source>
</evidence>
<protein>
    <submittedName>
        <fullName evidence="1">Uncharacterized protein</fullName>
    </submittedName>
</protein>
<gene>
    <name evidence="1" type="ORF">LCMAC101_05400</name>
</gene>
<reference evidence="1" key="1">
    <citation type="journal article" date="2019" name="MBio">
        <title>Virus Genomes from Deep Sea Sediments Expand the Ocean Megavirome and Support Independent Origins of Viral Gigantism.</title>
        <authorList>
            <person name="Backstrom D."/>
            <person name="Yutin N."/>
            <person name="Jorgensen S.L."/>
            <person name="Dharamshi J."/>
            <person name="Homa F."/>
            <person name="Zaremba-Niedwiedzka K."/>
            <person name="Spang A."/>
            <person name="Wolf Y.I."/>
            <person name="Koonin E.V."/>
            <person name="Ettema T.J."/>
        </authorList>
    </citation>
    <scope>NUCLEOTIDE SEQUENCE</scope>
</reference>
<dbReference type="EMBL" id="MK500328">
    <property type="protein sequence ID" value="QBK85945.1"/>
    <property type="molecule type" value="Genomic_DNA"/>
</dbReference>
<name>A0A481YT47_9VIRU</name>
<proteinExistence type="predicted"/>